<feature type="compositionally biased region" description="Gly residues" evidence="6">
    <location>
        <begin position="87"/>
        <end position="100"/>
    </location>
</feature>
<comment type="catalytic activity">
    <reaction evidence="1">
        <text>Hydrolysis of terminal non-reducing N-acetyl-D-hexosamine residues in N-acetyl-beta-D-hexosaminides.</text>
        <dbReference type="EC" id="3.2.1.52"/>
    </reaction>
</comment>
<evidence type="ECO:0000256" key="7">
    <source>
        <dbReference type="SAM" id="Phobius"/>
    </source>
</evidence>
<dbReference type="InterPro" id="IPR036962">
    <property type="entry name" value="Glyco_hydro_3_N_sf"/>
</dbReference>
<gene>
    <name evidence="9" type="ORF">MXD59_00330</name>
</gene>
<dbReference type="InterPro" id="IPR050226">
    <property type="entry name" value="NagZ_Beta-hexosaminidase"/>
</dbReference>
<feature type="domain" description="Glycoside hydrolase family 3 N-terminal" evidence="8">
    <location>
        <begin position="144"/>
        <end position="431"/>
    </location>
</feature>
<keyword evidence="7" id="KW-0812">Transmembrane</keyword>
<keyword evidence="4" id="KW-0378">Hydrolase</keyword>
<evidence type="ECO:0000256" key="3">
    <source>
        <dbReference type="ARBA" id="ARBA00012663"/>
    </source>
</evidence>
<dbReference type="PANTHER" id="PTHR30480:SF13">
    <property type="entry name" value="BETA-HEXOSAMINIDASE"/>
    <property type="match status" value="1"/>
</dbReference>
<dbReference type="RefSeq" id="WP_248822948.1">
    <property type="nucleotide sequence ID" value="NZ_JALKFT010000001.1"/>
</dbReference>
<dbReference type="InterPro" id="IPR017853">
    <property type="entry name" value="GH"/>
</dbReference>
<dbReference type="InterPro" id="IPR001764">
    <property type="entry name" value="Glyco_hydro_3_N"/>
</dbReference>
<feature type="compositionally biased region" description="Polar residues" evidence="6">
    <location>
        <begin position="43"/>
        <end position="61"/>
    </location>
</feature>
<proteinExistence type="inferred from homology"/>
<dbReference type="EMBL" id="JALKFT010000001">
    <property type="protein sequence ID" value="MCK9874246.1"/>
    <property type="molecule type" value="Genomic_DNA"/>
</dbReference>
<feature type="transmembrane region" description="Helical" evidence="7">
    <location>
        <begin position="12"/>
        <end position="34"/>
    </location>
</feature>
<dbReference type="PROSITE" id="PS00775">
    <property type="entry name" value="GLYCOSYL_HYDROL_F3"/>
    <property type="match status" value="1"/>
</dbReference>
<dbReference type="InterPro" id="IPR019800">
    <property type="entry name" value="Glyco_hydro_3_AS"/>
</dbReference>
<protein>
    <recommendedName>
        <fullName evidence="3">beta-N-acetylhexosaminidase</fullName>
        <ecNumber evidence="3">3.2.1.52</ecNumber>
    </recommendedName>
</protein>
<dbReference type="Proteomes" id="UP001201873">
    <property type="component" value="Unassembled WGS sequence"/>
</dbReference>
<dbReference type="Pfam" id="PF00933">
    <property type="entry name" value="Glyco_hydro_3"/>
    <property type="match status" value="1"/>
</dbReference>
<evidence type="ECO:0000256" key="2">
    <source>
        <dbReference type="ARBA" id="ARBA00005336"/>
    </source>
</evidence>
<dbReference type="SUPFAM" id="SSF51445">
    <property type="entry name" value="(Trans)glycosidases"/>
    <property type="match status" value="1"/>
</dbReference>
<comment type="caution">
    <text evidence="9">The sequence shown here is derived from an EMBL/GenBank/DDBJ whole genome shotgun (WGS) entry which is preliminary data.</text>
</comment>
<comment type="similarity">
    <text evidence="2">Belongs to the glycosyl hydrolase 3 family.</text>
</comment>
<sequence>MLRIFRGKDGRRLTVSALLMVVLGFCSVVVGGLGRPEPHDVDASTQVDSPSRTPDPATSSPGLAVALGNRLDAADGPSATTRPDAAGGRGGTSGGGGGAVGSTAAAGKGGTSAGSAGSGRSAAGLSVAAAACVAARAGGLGVEGQAGQVVMVGVPITEARAAVDVVRRSRLGGVFLAGRSTQPASELGTDLRAVQDAARRDVGIALHIAVDQEGGQVQTLSGAGFERIPNAVEQGRWDASDLRERTASWARALAGAGVTLDLAPVADTVAAGTARANPPIGVSQRNFGTDPGGVAAALGVVIPAMQDSGLLATAKHFPGLGRVHANTDTSTEAVDDVADPSDPNLEPFRTAISADTAAMMVSLARYPRLDPAALAVFSQPIITGLLRGQLGFRGLVMSDDLGAAVAVGSVPVGERAVRFIAAGGDLALSVRGADGVTMSTALAAAAHRDPTFAHRLAEAATAVLTSKARAGLLTCDGTP</sequence>
<evidence type="ECO:0000256" key="6">
    <source>
        <dbReference type="SAM" id="MobiDB-lite"/>
    </source>
</evidence>
<dbReference type="PANTHER" id="PTHR30480">
    <property type="entry name" value="BETA-HEXOSAMINIDASE-RELATED"/>
    <property type="match status" value="1"/>
</dbReference>
<accession>A0ABT0JRU2</accession>
<evidence type="ECO:0000256" key="5">
    <source>
        <dbReference type="ARBA" id="ARBA00023295"/>
    </source>
</evidence>
<evidence type="ECO:0000256" key="1">
    <source>
        <dbReference type="ARBA" id="ARBA00001231"/>
    </source>
</evidence>
<evidence type="ECO:0000313" key="10">
    <source>
        <dbReference type="Proteomes" id="UP001201873"/>
    </source>
</evidence>
<dbReference type="Gene3D" id="3.20.20.300">
    <property type="entry name" value="Glycoside hydrolase, family 3, N-terminal domain"/>
    <property type="match status" value="1"/>
</dbReference>
<evidence type="ECO:0000313" key="9">
    <source>
        <dbReference type="EMBL" id="MCK9874246.1"/>
    </source>
</evidence>
<reference evidence="9 10" key="1">
    <citation type="submission" date="2022-04" db="EMBL/GenBank/DDBJ databases">
        <title>Genome diversity in the genus Frankia.</title>
        <authorList>
            <person name="Carlos-Shanley C."/>
            <person name="Hahn D."/>
        </authorList>
    </citation>
    <scope>NUCLEOTIDE SEQUENCE [LARGE SCALE GENOMIC DNA]</scope>
    <source>
        <strain evidence="9 10">Ag45/Mut15</strain>
    </source>
</reference>
<keyword evidence="5" id="KW-0326">Glycosidase</keyword>
<keyword evidence="7" id="KW-1133">Transmembrane helix</keyword>
<evidence type="ECO:0000259" key="8">
    <source>
        <dbReference type="Pfam" id="PF00933"/>
    </source>
</evidence>
<keyword evidence="7" id="KW-0472">Membrane</keyword>
<dbReference type="EC" id="3.2.1.52" evidence="3"/>
<name>A0ABT0JRU2_9ACTN</name>
<organism evidence="9 10">
    <name type="scientific">Frankia umida</name>
    <dbReference type="NCBI Taxonomy" id="573489"/>
    <lineage>
        <taxon>Bacteria</taxon>
        <taxon>Bacillati</taxon>
        <taxon>Actinomycetota</taxon>
        <taxon>Actinomycetes</taxon>
        <taxon>Frankiales</taxon>
        <taxon>Frankiaceae</taxon>
        <taxon>Frankia</taxon>
    </lineage>
</organism>
<feature type="region of interest" description="Disordered" evidence="6">
    <location>
        <begin position="36"/>
        <end position="119"/>
    </location>
</feature>
<evidence type="ECO:0000256" key="4">
    <source>
        <dbReference type="ARBA" id="ARBA00022801"/>
    </source>
</evidence>
<keyword evidence="10" id="KW-1185">Reference proteome</keyword>